<dbReference type="AlphaFoldDB" id="A0A8T2UJH9"/>
<keyword evidence="3" id="KW-1185">Reference proteome</keyword>
<feature type="compositionally biased region" description="Basic residues" evidence="1">
    <location>
        <begin position="114"/>
        <end position="127"/>
    </location>
</feature>
<proteinExistence type="predicted"/>
<accession>A0A8T2UJH9</accession>
<dbReference type="Proteomes" id="UP000825935">
    <property type="component" value="Chromosome 7"/>
</dbReference>
<evidence type="ECO:0000313" key="2">
    <source>
        <dbReference type="EMBL" id="KAH7433983.1"/>
    </source>
</evidence>
<sequence>MSNDKPFRWFFDCSSGACEMNWSAYSLIHTKIRNKLSTKQLERLIYCRSNLRMLRTMHQMPMARQVNVDSLKLSLETLKSIQKERDIEEEQIFGDLDLELEEIDRRVNRTRSHPKVTIRASRHRQRCGHSTSTIAYSRRGSGSRSAPSAMEDENEAIERREPSYDDDCNIISDVDYENVSIMSSSEEDNCISSDE</sequence>
<dbReference type="InterPro" id="IPR012337">
    <property type="entry name" value="RNaseH-like_sf"/>
</dbReference>
<organism evidence="2 3">
    <name type="scientific">Ceratopteris richardii</name>
    <name type="common">Triangle waterfern</name>
    <dbReference type="NCBI Taxonomy" id="49495"/>
    <lineage>
        <taxon>Eukaryota</taxon>
        <taxon>Viridiplantae</taxon>
        <taxon>Streptophyta</taxon>
        <taxon>Embryophyta</taxon>
        <taxon>Tracheophyta</taxon>
        <taxon>Polypodiopsida</taxon>
        <taxon>Polypodiidae</taxon>
        <taxon>Polypodiales</taxon>
        <taxon>Pteridineae</taxon>
        <taxon>Pteridaceae</taxon>
        <taxon>Parkerioideae</taxon>
        <taxon>Ceratopteris</taxon>
    </lineage>
</organism>
<dbReference type="EMBL" id="CM035412">
    <property type="protein sequence ID" value="KAH7433983.1"/>
    <property type="molecule type" value="Genomic_DNA"/>
</dbReference>
<dbReference type="SUPFAM" id="SSF53098">
    <property type="entry name" value="Ribonuclease H-like"/>
    <property type="match status" value="1"/>
</dbReference>
<gene>
    <name evidence="2" type="ORF">KP509_07G095800</name>
</gene>
<name>A0A8T2UJH9_CERRI</name>
<evidence type="ECO:0000256" key="1">
    <source>
        <dbReference type="SAM" id="MobiDB-lite"/>
    </source>
</evidence>
<feature type="region of interest" description="Disordered" evidence="1">
    <location>
        <begin position="114"/>
        <end position="168"/>
    </location>
</feature>
<protein>
    <submittedName>
        <fullName evidence="2">Uncharacterized protein</fullName>
    </submittedName>
</protein>
<comment type="caution">
    <text evidence="2">The sequence shown here is derived from an EMBL/GenBank/DDBJ whole genome shotgun (WGS) entry which is preliminary data.</text>
</comment>
<reference evidence="2" key="1">
    <citation type="submission" date="2021-08" db="EMBL/GenBank/DDBJ databases">
        <title>WGS assembly of Ceratopteris richardii.</title>
        <authorList>
            <person name="Marchant D.B."/>
            <person name="Chen G."/>
            <person name="Jenkins J."/>
            <person name="Shu S."/>
            <person name="Leebens-Mack J."/>
            <person name="Grimwood J."/>
            <person name="Schmutz J."/>
            <person name="Soltis P."/>
            <person name="Soltis D."/>
            <person name="Chen Z.-H."/>
        </authorList>
    </citation>
    <scope>NUCLEOTIDE SEQUENCE</scope>
    <source>
        <strain evidence="2">Whitten #5841</strain>
        <tissue evidence="2">Leaf</tissue>
    </source>
</reference>
<evidence type="ECO:0000313" key="3">
    <source>
        <dbReference type="Proteomes" id="UP000825935"/>
    </source>
</evidence>